<accession>A0ABX1D8G6</accession>
<feature type="domain" description="UspA" evidence="1">
    <location>
        <begin position="3"/>
        <end position="54"/>
    </location>
</feature>
<proteinExistence type="predicted"/>
<dbReference type="SUPFAM" id="SSF52402">
    <property type="entry name" value="Adenine nucleotide alpha hydrolases-like"/>
    <property type="match status" value="1"/>
</dbReference>
<evidence type="ECO:0000259" key="1">
    <source>
        <dbReference type="Pfam" id="PF00582"/>
    </source>
</evidence>
<dbReference type="Gene3D" id="3.40.50.12370">
    <property type="match status" value="1"/>
</dbReference>
<evidence type="ECO:0000313" key="3">
    <source>
        <dbReference type="Proteomes" id="UP000703674"/>
    </source>
</evidence>
<reference evidence="2 3" key="1">
    <citation type="submission" date="2020-03" db="EMBL/GenBank/DDBJ databases">
        <title>Salinimicrobium sp. nov, isolated from SCS.</title>
        <authorList>
            <person name="Cao W.R."/>
        </authorList>
    </citation>
    <scope>NUCLEOTIDE SEQUENCE [LARGE SCALE GENOMIC DNA]</scope>
    <source>
        <strain evidence="3">J15B91</strain>
    </source>
</reference>
<dbReference type="InterPro" id="IPR006016">
    <property type="entry name" value="UspA"/>
</dbReference>
<feature type="non-terminal residue" evidence="2">
    <location>
        <position position="1"/>
    </location>
</feature>
<protein>
    <submittedName>
        <fullName evidence="2">Universal stress protein</fullName>
    </submittedName>
</protein>
<dbReference type="CDD" id="cd00293">
    <property type="entry name" value="USP-like"/>
    <property type="match status" value="1"/>
</dbReference>
<feature type="non-terminal residue" evidence="2">
    <location>
        <position position="139"/>
    </location>
</feature>
<dbReference type="Proteomes" id="UP000703674">
    <property type="component" value="Unassembled WGS sequence"/>
</dbReference>
<sequence length="139" mass="15424">LLPAGAINKELRMHKQDLIVIGTQGHTGNKEVIYGSNTINILEEVEKCPVLAVPAHASFKPPAEIVLANSFKVELTPKDLDFLIGLAHKYNSSIRILHIAEEGGLSRSQKYNRAQLQEKLEGVKHSFHFLEYLSVPMGI</sequence>
<dbReference type="Pfam" id="PF00582">
    <property type="entry name" value="Usp"/>
    <property type="match status" value="1"/>
</dbReference>
<evidence type="ECO:0000313" key="2">
    <source>
        <dbReference type="EMBL" id="NJW55073.1"/>
    </source>
</evidence>
<organism evidence="2 3">
    <name type="scientific">Salinimicrobium oceani</name>
    <dbReference type="NCBI Taxonomy" id="2722702"/>
    <lineage>
        <taxon>Bacteria</taxon>
        <taxon>Pseudomonadati</taxon>
        <taxon>Bacteroidota</taxon>
        <taxon>Flavobacteriia</taxon>
        <taxon>Flavobacteriales</taxon>
        <taxon>Flavobacteriaceae</taxon>
        <taxon>Salinimicrobium</taxon>
    </lineage>
</organism>
<gene>
    <name evidence="2" type="ORF">HC175_19355</name>
</gene>
<name>A0ABX1D8G6_9FLAO</name>
<comment type="caution">
    <text evidence="2">The sequence shown here is derived from an EMBL/GenBank/DDBJ whole genome shotgun (WGS) entry which is preliminary data.</text>
</comment>
<keyword evidence="3" id="KW-1185">Reference proteome</keyword>
<dbReference type="EMBL" id="JAAVJR010000778">
    <property type="protein sequence ID" value="NJW55073.1"/>
    <property type="molecule type" value="Genomic_DNA"/>
</dbReference>